<dbReference type="OrthoDB" id="10380506at2759"/>
<keyword evidence="3" id="KW-1185">Reference proteome</keyword>
<feature type="compositionally biased region" description="Polar residues" evidence="1">
    <location>
        <begin position="147"/>
        <end position="156"/>
    </location>
</feature>
<sequence>MISLLILREKSAGLKAINMNQAPGLFDRSVNTTPSRRRRLNFVPQPEDRLPTTTTTTPQRNDRTTPSARAGRSAPMVFDPEIATPNWEIYRDPSAESLEVAATQPDTTEPTTSTAILAPISASPQAAPSGQQAPDDHGAATSSSSSDPSTRPQYQIGQAGDEASRHTLDRMLRTVDAVLGEERRRQRRFLRRQRRQAQDGNGTDAHAQYVRPTDAEMVARMQARYAELTLQEEGYGNQRSVQELGVEHGPERQPELEQNVNLGQVEESSQEQAQGHDHDHRQEDVAGPPQGRDLGTGPEEMTGREEEPVPQQDYDDMPMETQEMVQQLGQRTSGPHVRAPTTADLISDSPPIPGSAYVPRAAPTPRTGLSFAERARARGMNFDMDADIAMDTDVELYPQARKRARRIAPDPADDEEEGMDVNMQNLGLGTVGQAEMLPQDLNTRVTLLSERMQATRDVATATAATLGDTLAAANALAADLQADVSMQDPMQDPIVPDAHQATDVEPTAEESSTVVNKEARKQGRRKIKKPVNREARGKEERKGRKGISGYR</sequence>
<feature type="compositionally biased region" description="Polar residues" evidence="1">
    <location>
        <begin position="263"/>
        <end position="273"/>
    </location>
</feature>
<evidence type="ECO:0000313" key="2">
    <source>
        <dbReference type="EMBL" id="KAF7507736.1"/>
    </source>
</evidence>
<feature type="region of interest" description="Disordered" evidence="1">
    <location>
        <begin position="190"/>
        <end position="212"/>
    </location>
</feature>
<dbReference type="EMBL" id="JAACFV010000064">
    <property type="protein sequence ID" value="KAF7507736.1"/>
    <property type="molecule type" value="Genomic_DNA"/>
</dbReference>
<feature type="region of interest" description="Disordered" evidence="1">
    <location>
        <begin position="342"/>
        <end position="364"/>
    </location>
</feature>
<accession>A0A8H7AII0</accession>
<dbReference type="Proteomes" id="UP000606974">
    <property type="component" value="Unassembled WGS sequence"/>
</dbReference>
<feature type="region of interest" description="Disordered" evidence="1">
    <location>
        <begin position="263"/>
        <end position="315"/>
    </location>
</feature>
<comment type="caution">
    <text evidence="2">The sequence shown here is derived from an EMBL/GenBank/DDBJ whole genome shotgun (WGS) entry which is preliminary data.</text>
</comment>
<feature type="compositionally biased region" description="Basic and acidic residues" evidence="1">
    <location>
        <begin position="531"/>
        <end position="542"/>
    </location>
</feature>
<evidence type="ECO:0000313" key="3">
    <source>
        <dbReference type="Proteomes" id="UP000606974"/>
    </source>
</evidence>
<organism evidence="2 3">
    <name type="scientific">Endocarpon pusillum</name>
    <dbReference type="NCBI Taxonomy" id="364733"/>
    <lineage>
        <taxon>Eukaryota</taxon>
        <taxon>Fungi</taxon>
        <taxon>Dikarya</taxon>
        <taxon>Ascomycota</taxon>
        <taxon>Pezizomycotina</taxon>
        <taxon>Eurotiomycetes</taxon>
        <taxon>Chaetothyriomycetidae</taxon>
        <taxon>Verrucariales</taxon>
        <taxon>Verrucariaceae</taxon>
        <taxon>Endocarpon</taxon>
    </lineage>
</organism>
<dbReference type="AlphaFoldDB" id="A0A8H7AII0"/>
<proteinExistence type="predicted"/>
<gene>
    <name evidence="2" type="ORF">GJ744_010165</name>
</gene>
<feature type="compositionally biased region" description="Basic and acidic residues" evidence="1">
    <location>
        <begin position="274"/>
        <end position="284"/>
    </location>
</feature>
<feature type="region of interest" description="Disordered" evidence="1">
    <location>
        <begin position="28"/>
        <end position="84"/>
    </location>
</feature>
<feature type="region of interest" description="Disordered" evidence="1">
    <location>
        <begin position="488"/>
        <end position="551"/>
    </location>
</feature>
<feature type="region of interest" description="Disordered" evidence="1">
    <location>
        <begin position="123"/>
        <end position="167"/>
    </location>
</feature>
<reference evidence="2" key="1">
    <citation type="submission" date="2020-02" db="EMBL/GenBank/DDBJ databases">
        <authorList>
            <person name="Palmer J.M."/>
        </authorList>
    </citation>
    <scope>NUCLEOTIDE SEQUENCE</scope>
    <source>
        <strain evidence="2">EPUS1.4</strain>
        <tissue evidence="2">Thallus</tissue>
    </source>
</reference>
<name>A0A8H7AII0_9EURO</name>
<evidence type="ECO:0000256" key="1">
    <source>
        <dbReference type="SAM" id="MobiDB-lite"/>
    </source>
</evidence>
<protein>
    <submittedName>
        <fullName evidence="2">Uncharacterized protein</fullName>
    </submittedName>
</protein>
<feature type="compositionally biased region" description="Low complexity" evidence="1">
    <location>
        <begin position="123"/>
        <end position="133"/>
    </location>
</feature>